<dbReference type="GO" id="GO:0005975">
    <property type="term" value="P:carbohydrate metabolic process"/>
    <property type="evidence" value="ECO:0007669"/>
    <property type="project" value="InterPro"/>
</dbReference>
<evidence type="ECO:0000313" key="3">
    <source>
        <dbReference type="EMBL" id="MXO99605.1"/>
    </source>
</evidence>
<dbReference type="Proteomes" id="UP000469430">
    <property type="component" value="Unassembled WGS sequence"/>
</dbReference>
<dbReference type="AlphaFoldDB" id="A0A6I4TTS8"/>
<dbReference type="CDD" id="cd03822">
    <property type="entry name" value="GT4_mannosyltransferase-like"/>
    <property type="match status" value="1"/>
</dbReference>
<name>A0A6I4TTS8_9SPHN</name>
<keyword evidence="4" id="KW-1185">Reference proteome</keyword>
<dbReference type="Gene3D" id="3.40.50.2000">
    <property type="entry name" value="Glycogen Phosphorylase B"/>
    <property type="match status" value="2"/>
</dbReference>
<feature type="domain" description="Glycosyl transferase family 1" evidence="2">
    <location>
        <begin position="234"/>
        <end position="405"/>
    </location>
</feature>
<gene>
    <name evidence="3" type="ORF">GRI97_11460</name>
</gene>
<reference evidence="3 4" key="1">
    <citation type="submission" date="2019-12" db="EMBL/GenBank/DDBJ databases">
        <title>Genomic-based taxomic classification of the family Erythrobacteraceae.</title>
        <authorList>
            <person name="Xu L."/>
        </authorList>
    </citation>
    <scope>NUCLEOTIDE SEQUENCE [LARGE SCALE GENOMIC DNA]</scope>
    <source>
        <strain evidence="3 4">S36</strain>
    </source>
</reference>
<sequence length="802" mass="88123">MLEVSSNNAFHFPNPQPVNDDGLALRDHSGASRAARAAVKGIAAMPMVPVTAANAPLTVALIGNFPPRKCGIATFTDDIVQTLARYHPEVTLRNCAIQNSTDPVAHDAMFAELLKDDRAAYADLAQAINRDQPDMVWLQHEYGIFGGPDGEYVLDLVDRIAAPLVLTLHTILRDPSPGQERIMRRLVACASQVMVMNRGGRDLLIEKYGQDPARVSVIEHGAPDHPLRLSTQAVPGTPRILMTFGLLSPGKGLETAIEALPAIVARHPEVIYRIVGVTHPNEVRHNGEAYRDSLRALADRLGVAHHIEWVDRFVDTPDLVDMLEACDIYLTPYPNLQQSTSGTLSYAVALGRAVVSTPYAHARELLGDIGGMLVEPHDPVGISAAVNELLDDPERLADLQTRTYQRGRSTVWQHFADGARNLLNQAAPHAVASLPVRPAPAHPSLTAFEALCDGTGMLQHGRGIIPDRNHGYCLDDNVRALMLVNRLYWLDDNAALRMSSPFASFLQHAWNAERQVFRNFMNYDRSWCEDEGSPDSNARAIWALGDTFENSRVAGLREWALHGFDSYAKMARDLTSPRAVCFAGLGAAAVLRVRPDHELAHQLAVRCGAMLSGLLADASRPEWVWFEDVIAYDNARLPQALIECSHVLGHSDWVDLGFDSLRWLMERQFPDGVVGGMYRPAGSDSFGKPGEFLPFDQQPLEAWATIDACVTAIRLGDRSAPWFDYATRTWQWFLGDNDRQAVLADPRTGICLDGVTRHGANGNCGAESLLAYHLAHYAYAGLRDHAEQSRGTCHVIGSAEPH</sequence>
<dbReference type="PANTHER" id="PTHR12526">
    <property type="entry name" value="GLYCOSYLTRANSFERASE"/>
    <property type="match status" value="1"/>
</dbReference>
<dbReference type="InterPro" id="IPR008928">
    <property type="entry name" value="6-hairpin_glycosidase_sf"/>
</dbReference>
<organism evidence="3 4">
    <name type="scientific">Croceibacterium xixiisoli</name>
    <dbReference type="NCBI Taxonomy" id="1476466"/>
    <lineage>
        <taxon>Bacteria</taxon>
        <taxon>Pseudomonadati</taxon>
        <taxon>Pseudomonadota</taxon>
        <taxon>Alphaproteobacteria</taxon>
        <taxon>Sphingomonadales</taxon>
        <taxon>Erythrobacteraceae</taxon>
        <taxon>Croceibacterium</taxon>
    </lineage>
</organism>
<comment type="caution">
    <text evidence="3">The sequence shown here is derived from an EMBL/GenBank/DDBJ whole genome shotgun (WGS) entry which is preliminary data.</text>
</comment>
<dbReference type="PANTHER" id="PTHR12526:SF572">
    <property type="entry name" value="BLL5144 PROTEIN"/>
    <property type="match status" value="1"/>
</dbReference>
<dbReference type="InterPro" id="IPR001296">
    <property type="entry name" value="Glyco_trans_1"/>
</dbReference>
<dbReference type="EMBL" id="WTYJ01000002">
    <property type="protein sequence ID" value="MXO99605.1"/>
    <property type="molecule type" value="Genomic_DNA"/>
</dbReference>
<dbReference type="SUPFAM" id="SSF53756">
    <property type="entry name" value="UDP-Glycosyltransferase/glycogen phosphorylase"/>
    <property type="match status" value="1"/>
</dbReference>
<evidence type="ECO:0000259" key="2">
    <source>
        <dbReference type="Pfam" id="PF00534"/>
    </source>
</evidence>
<dbReference type="SUPFAM" id="SSF48208">
    <property type="entry name" value="Six-hairpin glycosidases"/>
    <property type="match status" value="1"/>
</dbReference>
<evidence type="ECO:0000256" key="1">
    <source>
        <dbReference type="SAM" id="MobiDB-lite"/>
    </source>
</evidence>
<proteinExistence type="predicted"/>
<accession>A0A6I4TTS8</accession>
<keyword evidence="3" id="KW-0808">Transferase</keyword>
<evidence type="ECO:0000313" key="4">
    <source>
        <dbReference type="Proteomes" id="UP000469430"/>
    </source>
</evidence>
<feature type="region of interest" description="Disordered" evidence="1">
    <location>
        <begin position="1"/>
        <end position="20"/>
    </location>
</feature>
<dbReference type="Pfam" id="PF00534">
    <property type="entry name" value="Glycos_transf_1"/>
    <property type="match status" value="1"/>
</dbReference>
<dbReference type="GO" id="GO:0016757">
    <property type="term" value="F:glycosyltransferase activity"/>
    <property type="evidence" value="ECO:0007669"/>
    <property type="project" value="InterPro"/>
</dbReference>
<protein>
    <submittedName>
        <fullName evidence="3">Glycosyltransferase</fullName>
    </submittedName>
</protein>